<proteinExistence type="predicted"/>
<dbReference type="EMBL" id="LPWF01000030">
    <property type="protein sequence ID" value="ODR96164.1"/>
    <property type="molecule type" value="Genomic_DNA"/>
</dbReference>
<reference evidence="1 2" key="1">
    <citation type="journal article" date="2016" name="Environ. Microbiol.">
        <title>New Methyloceanibacter diversity from North Sea sediments includes methanotroph containing solely the soluble methane monooxygenase.</title>
        <authorList>
            <person name="Vekeman B."/>
            <person name="Kerckhof F.M."/>
            <person name="Cremers G."/>
            <person name="de Vos P."/>
            <person name="Vandamme P."/>
            <person name="Boon N."/>
            <person name="Op den Camp H.J."/>
            <person name="Heylen K."/>
        </authorList>
    </citation>
    <scope>NUCLEOTIDE SEQUENCE [LARGE SCALE GENOMIC DNA]</scope>
    <source>
        <strain evidence="1 2">R-67175</strain>
    </source>
</reference>
<dbReference type="Gene3D" id="1.20.120.160">
    <property type="entry name" value="HPT domain"/>
    <property type="match status" value="1"/>
</dbReference>
<gene>
    <name evidence="1" type="ORF">AUC69_15470</name>
</gene>
<dbReference type="AlphaFoldDB" id="A0A1E3VRK7"/>
<sequence length="146" mass="15416">MDRAHTKEACMENAAAAQPADRGDQMQDQLRTLVRTHHVSLLAQIDKLGQMIAGLDAADPACAEAVAETEGLCHQIKGAGGSIGFADISHAATILDDQLKSLVALGGTVTAGHIEPAIALFDDLQRIARDTTPESSTLYNADLSRR</sequence>
<organism evidence="1 2">
    <name type="scientific">Methyloceanibacter superfactus</name>
    <dbReference type="NCBI Taxonomy" id="1774969"/>
    <lineage>
        <taxon>Bacteria</taxon>
        <taxon>Pseudomonadati</taxon>
        <taxon>Pseudomonadota</taxon>
        <taxon>Alphaproteobacteria</taxon>
        <taxon>Hyphomicrobiales</taxon>
        <taxon>Hyphomicrobiaceae</taxon>
        <taxon>Methyloceanibacter</taxon>
    </lineage>
</organism>
<evidence type="ECO:0008006" key="3">
    <source>
        <dbReference type="Google" id="ProtNLM"/>
    </source>
</evidence>
<dbReference type="Proteomes" id="UP000094472">
    <property type="component" value="Unassembled WGS sequence"/>
</dbReference>
<dbReference type="InterPro" id="IPR036641">
    <property type="entry name" value="HPT_dom_sf"/>
</dbReference>
<keyword evidence="2" id="KW-1185">Reference proteome</keyword>
<name>A0A1E3VRK7_9HYPH</name>
<accession>A0A1E3VRK7</accession>
<dbReference type="GO" id="GO:0000160">
    <property type="term" value="P:phosphorelay signal transduction system"/>
    <property type="evidence" value="ECO:0007669"/>
    <property type="project" value="InterPro"/>
</dbReference>
<evidence type="ECO:0000313" key="2">
    <source>
        <dbReference type="Proteomes" id="UP000094472"/>
    </source>
</evidence>
<protein>
    <recommendedName>
        <fullName evidence="3">HPt domain-containing protein</fullName>
    </recommendedName>
</protein>
<evidence type="ECO:0000313" key="1">
    <source>
        <dbReference type="EMBL" id="ODR96164.1"/>
    </source>
</evidence>
<comment type="caution">
    <text evidence="1">The sequence shown here is derived from an EMBL/GenBank/DDBJ whole genome shotgun (WGS) entry which is preliminary data.</text>
</comment>
<dbReference type="SUPFAM" id="SSF47226">
    <property type="entry name" value="Histidine-containing phosphotransfer domain, HPT domain"/>
    <property type="match status" value="1"/>
</dbReference>